<evidence type="ECO:0000313" key="2">
    <source>
        <dbReference type="Proteomes" id="UP000799437"/>
    </source>
</evidence>
<organism evidence="1 2">
    <name type="scientific">Pseudovirgaria hyperparasitica</name>
    <dbReference type="NCBI Taxonomy" id="470096"/>
    <lineage>
        <taxon>Eukaryota</taxon>
        <taxon>Fungi</taxon>
        <taxon>Dikarya</taxon>
        <taxon>Ascomycota</taxon>
        <taxon>Pezizomycotina</taxon>
        <taxon>Dothideomycetes</taxon>
        <taxon>Dothideomycetes incertae sedis</taxon>
        <taxon>Acrospermales</taxon>
        <taxon>Acrospermaceae</taxon>
        <taxon>Pseudovirgaria</taxon>
    </lineage>
</organism>
<dbReference type="EMBL" id="ML996568">
    <property type="protein sequence ID" value="KAF2760214.1"/>
    <property type="molecule type" value="Genomic_DNA"/>
</dbReference>
<dbReference type="AlphaFoldDB" id="A0A6A6WDS7"/>
<dbReference type="RefSeq" id="XP_033602665.1">
    <property type="nucleotide sequence ID" value="XM_033746647.1"/>
</dbReference>
<proteinExistence type="predicted"/>
<reference evidence="1" key="1">
    <citation type="journal article" date="2020" name="Stud. Mycol.">
        <title>101 Dothideomycetes genomes: a test case for predicting lifestyles and emergence of pathogens.</title>
        <authorList>
            <person name="Haridas S."/>
            <person name="Albert R."/>
            <person name="Binder M."/>
            <person name="Bloem J."/>
            <person name="Labutti K."/>
            <person name="Salamov A."/>
            <person name="Andreopoulos B."/>
            <person name="Baker S."/>
            <person name="Barry K."/>
            <person name="Bills G."/>
            <person name="Bluhm B."/>
            <person name="Cannon C."/>
            <person name="Castanera R."/>
            <person name="Culley D."/>
            <person name="Daum C."/>
            <person name="Ezra D."/>
            <person name="Gonzalez J."/>
            <person name="Henrissat B."/>
            <person name="Kuo A."/>
            <person name="Liang C."/>
            <person name="Lipzen A."/>
            <person name="Lutzoni F."/>
            <person name="Magnuson J."/>
            <person name="Mondo S."/>
            <person name="Nolan M."/>
            <person name="Ohm R."/>
            <person name="Pangilinan J."/>
            <person name="Park H.-J."/>
            <person name="Ramirez L."/>
            <person name="Alfaro M."/>
            <person name="Sun H."/>
            <person name="Tritt A."/>
            <person name="Yoshinaga Y."/>
            <person name="Zwiers L.-H."/>
            <person name="Turgeon B."/>
            <person name="Goodwin S."/>
            <person name="Spatafora J."/>
            <person name="Crous P."/>
            <person name="Grigoriev I."/>
        </authorList>
    </citation>
    <scope>NUCLEOTIDE SEQUENCE</scope>
    <source>
        <strain evidence="1">CBS 121739</strain>
    </source>
</reference>
<keyword evidence="2" id="KW-1185">Reference proteome</keyword>
<name>A0A6A6WDS7_9PEZI</name>
<evidence type="ECO:0000313" key="1">
    <source>
        <dbReference type="EMBL" id="KAF2760214.1"/>
    </source>
</evidence>
<dbReference type="GeneID" id="54487701"/>
<sequence length="123" mass="14432">MNVFLSGILLSEMFKEWQYTGIITHCRFLYHKVITLFDYESEVTCDQGENALFPGFIAADLSTMTLLEHIFPKILRGLLPNSTHAPWIARMIRRMSVWIIDSTRYVLVHENHTLYSRELQLLL</sequence>
<gene>
    <name evidence="1" type="ORF">EJ05DRAFT_498181</name>
</gene>
<accession>A0A6A6WDS7</accession>
<protein>
    <submittedName>
        <fullName evidence="1">Uncharacterized protein</fullName>
    </submittedName>
</protein>
<dbReference type="Proteomes" id="UP000799437">
    <property type="component" value="Unassembled WGS sequence"/>
</dbReference>